<dbReference type="AlphaFoldDB" id="G9P827"/>
<comment type="caution">
    <text evidence="3">The sequence shown here is derived from an EMBL/GenBank/DDBJ whole genome shotgun (WGS) entry which is preliminary data.</text>
</comment>
<gene>
    <name evidence="3" type="ORF">TRIATDRAFT_311460</name>
</gene>
<keyword evidence="1" id="KW-0175">Coiled coil</keyword>
<keyword evidence="4" id="KW-1185">Reference proteome</keyword>
<evidence type="ECO:0000256" key="2">
    <source>
        <dbReference type="SAM" id="MobiDB-lite"/>
    </source>
</evidence>
<accession>G9P827</accession>
<dbReference type="HOGENOM" id="CLU_560269_0_0_1"/>
<feature type="coiled-coil region" evidence="1">
    <location>
        <begin position="155"/>
        <end position="217"/>
    </location>
</feature>
<dbReference type="GeneID" id="25782877"/>
<dbReference type="Proteomes" id="UP000005426">
    <property type="component" value="Unassembled WGS sequence"/>
</dbReference>
<evidence type="ECO:0000313" key="4">
    <source>
        <dbReference type="Proteomes" id="UP000005426"/>
    </source>
</evidence>
<dbReference type="OrthoDB" id="5213630at2759"/>
<organism evidence="3 4">
    <name type="scientific">Hypocrea atroviridis (strain ATCC 20476 / IMI 206040)</name>
    <name type="common">Trichoderma atroviride</name>
    <dbReference type="NCBI Taxonomy" id="452589"/>
    <lineage>
        <taxon>Eukaryota</taxon>
        <taxon>Fungi</taxon>
        <taxon>Dikarya</taxon>
        <taxon>Ascomycota</taxon>
        <taxon>Pezizomycotina</taxon>
        <taxon>Sordariomycetes</taxon>
        <taxon>Hypocreomycetidae</taxon>
        <taxon>Hypocreales</taxon>
        <taxon>Hypocreaceae</taxon>
        <taxon>Trichoderma</taxon>
    </lineage>
</organism>
<dbReference type="eggNOG" id="ENOG502SPSM">
    <property type="taxonomic scope" value="Eukaryota"/>
</dbReference>
<protein>
    <submittedName>
        <fullName evidence="3">Uncharacterized protein</fullName>
    </submittedName>
</protein>
<evidence type="ECO:0000313" key="3">
    <source>
        <dbReference type="EMBL" id="EHK40876.1"/>
    </source>
</evidence>
<feature type="region of interest" description="Disordered" evidence="2">
    <location>
        <begin position="1"/>
        <end position="127"/>
    </location>
</feature>
<name>G9P827_HYPAI</name>
<dbReference type="OMA" id="AFYLTNW"/>
<dbReference type="STRING" id="452589.G9P827"/>
<dbReference type="KEGG" id="tatv:25782877"/>
<feature type="region of interest" description="Disordered" evidence="2">
    <location>
        <begin position="487"/>
        <end position="520"/>
    </location>
</feature>
<proteinExistence type="predicted"/>
<sequence length="520" mass="58376">MPPRGIGTPSRRRGSLESSHIDDENPTVETPTVASPARAQDEKCQDSEGENPSVTDGADEDYQDNVVSGKTRIKVKTSRNLRSTASKQDSAQLGSPTLSQTETPNPKKRGHEKHEDEVVRPGKRGRKPAVQTEVKNFETTIYGLLDDFKSKAHGFEASKTKNQELRLQFNALKKEHKKAQQALHHQEELEELQSSKIDQLQNECRSLRRMLEKAIDDARQDSGRYTKFSDSDITTEWGQLAFNVRGLVTQCLTKRPVNECDSIETLMRQLGRRSSLSVCDIASLRVAVLRRLIWEKVILGVLLGKRPIWHGAAGQLLTQIVSIKGQKQPNNPHCLEMISHMKLRAMNDFNEEPQLDETTKEAINGLIDATRLSLWQFLPSCEVENFQKRTMDLTMAARNLHTMMMKSKAIFFLRWLGDGDGKQLAQYDPESMEAMQSHMDAHTLQNDVEFVEAPALVKYGNADGEGFEFSTTLCKASVVLRDVEIISTSEDETMPSTASHDKASDDLSNAATKIKSEPEQ</sequence>
<reference evidence="3 4" key="1">
    <citation type="journal article" date="2011" name="Genome Biol.">
        <title>Comparative genome sequence analysis underscores mycoparasitism as the ancestral life style of Trichoderma.</title>
        <authorList>
            <person name="Kubicek C.P."/>
            <person name="Herrera-Estrella A."/>
            <person name="Seidl-Seiboth V."/>
            <person name="Martinez D.A."/>
            <person name="Druzhinina I.S."/>
            <person name="Thon M."/>
            <person name="Zeilinger S."/>
            <person name="Casas-Flores S."/>
            <person name="Horwitz B.A."/>
            <person name="Mukherjee P.K."/>
            <person name="Mukherjee M."/>
            <person name="Kredics L."/>
            <person name="Alcaraz L.D."/>
            <person name="Aerts A."/>
            <person name="Antal Z."/>
            <person name="Atanasova L."/>
            <person name="Cervantes-Badillo M.G."/>
            <person name="Challacombe J."/>
            <person name="Chertkov O."/>
            <person name="McCluskey K."/>
            <person name="Coulpier F."/>
            <person name="Deshpande N."/>
            <person name="von Doehren H."/>
            <person name="Ebbole D.J."/>
            <person name="Esquivel-Naranjo E.U."/>
            <person name="Fekete E."/>
            <person name="Flipphi M."/>
            <person name="Glaser F."/>
            <person name="Gomez-Rodriguez E.Y."/>
            <person name="Gruber S."/>
            <person name="Han C."/>
            <person name="Henrissat B."/>
            <person name="Hermosa R."/>
            <person name="Hernandez-Onate M."/>
            <person name="Karaffa L."/>
            <person name="Kosti I."/>
            <person name="Le Crom S."/>
            <person name="Lindquist E."/>
            <person name="Lucas S."/>
            <person name="Luebeck M."/>
            <person name="Luebeck P.S."/>
            <person name="Margeot A."/>
            <person name="Metz B."/>
            <person name="Misra M."/>
            <person name="Nevalainen H."/>
            <person name="Omann M."/>
            <person name="Packer N."/>
            <person name="Perrone G."/>
            <person name="Uresti-Rivera E.E."/>
            <person name="Salamov A."/>
            <person name="Schmoll M."/>
            <person name="Seiboth B."/>
            <person name="Shapiro H."/>
            <person name="Sukno S."/>
            <person name="Tamayo-Ramos J.A."/>
            <person name="Tisch D."/>
            <person name="Wiest A."/>
            <person name="Wilkinson H.H."/>
            <person name="Zhang M."/>
            <person name="Coutinho P.M."/>
            <person name="Kenerley C.M."/>
            <person name="Monte E."/>
            <person name="Baker S.E."/>
            <person name="Grigoriev I.V."/>
        </authorList>
    </citation>
    <scope>NUCLEOTIDE SEQUENCE [LARGE SCALE GENOMIC DNA]</scope>
    <source>
        <strain evidence="4">ATCC 20476 / IMI 206040</strain>
    </source>
</reference>
<feature type="compositionally biased region" description="Polar residues" evidence="2">
    <location>
        <begin position="80"/>
        <end position="104"/>
    </location>
</feature>
<dbReference type="EMBL" id="ABDG02000027">
    <property type="protein sequence ID" value="EHK40876.1"/>
    <property type="molecule type" value="Genomic_DNA"/>
</dbReference>
<evidence type="ECO:0000256" key="1">
    <source>
        <dbReference type="SAM" id="Coils"/>
    </source>
</evidence>